<dbReference type="AlphaFoldDB" id="A0A6G0YSG1"/>
<sequence>MDMPYRLIMGNLVKPLPISGLNPPGRIESIVYQIFPLHPSRLKEHWPTECRIKAEKYEITISEFITTAKLKRRQTHRDPIFIQATLVTKLHGKTSEKTFRQPSKEISGRLDQKKYGFRKGHSTTDVVHKLREIVEPSGLRKKIVILTLEVFSNKDTTKTWLSINGLKIAAQKSKAMIITIIRTRNASQVLADSPPINLLAKERREVYLAKLVFADPEVLKRDPREELLSQWQIRWDWSTKGRWTYQLIPDIRRWFNRKHGETDYHLTQALSVHGCFPVYLHRFIKFDTPMCW</sequence>
<reference evidence="1 2" key="1">
    <citation type="submission" date="2019-08" db="EMBL/GenBank/DDBJ databases">
        <title>Whole genome of Aphis craccivora.</title>
        <authorList>
            <person name="Voronova N.V."/>
            <person name="Shulinski R.S."/>
            <person name="Bandarenka Y.V."/>
            <person name="Zhorov D.G."/>
            <person name="Warner D."/>
        </authorList>
    </citation>
    <scope>NUCLEOTIDE SEQUENCE [LARGE SCALE GENOMIC DNA]</scope>
    <source>
        <strain evidence="1">180601</strain>
        <tissue evidence="1">Whole Body</tissue>
    </source>
</reference>
<keyword evidence="2" id="KW-1185">Reference proteome</keyword>
<evidence type="ECO:0008006" key="3">
    <source>
        <dbReference type="Google" id="ProtNLM"/>
    </source>
</evidence>
<accession>A0A6G0YSG1</accession>
<organism evidence="1 2">
    <name type="scientific">Aphis craccivora</name>
    <name type="common">Cowpea aphid</name>
    <dbReference type="NCBI Taxonomy" id="307492"/>
    <lineage>
        <taxon>Eukaryota</taxon>
        <taxon>Metazoa</taxon>
        <taxon>Ecdysozoa</taxon>
        <taxon>Arthropoda</taxon>
        <taxon>Hexapoda</taxon>
        <taxon>Insecta</taxon>
        <taxon>Pterygota</taxon>
        <taxon>Neoptera</taxon>
        <taxon>Paraneoptera</taxon>
        <taxon>Hemiptera</taxon>
        <taxon>Sternorrhyncha</taxon>
        <taxon>Aphidomorpha</taxon>
        <taxon>Aphidoidea</taxon>
        <taxon>Aphididae</taxon>
        <taxon>Aphidini</taxon>
        <taxon>Aphis</taxon>
        <taxon>Aphis</taxon>
    </lineage>
</organism>
<dbReference type="OrthoDB" id="6624020at2759"/>
<proteinExistence type="predicted"/>
<evidence type="ECO:0000313" key="2">
    <source>
        <dbReference type="Proteomes" id="UP000478052"/>
    </source>
</evidence>
<comment type="caution">
    <text evidence="1">The sequence shown here is derived from an EMBL/GenBank/DDBJ whole genome shotgun (WGS) entry which is preliminary data.</text>
</comment>
<gene>
    <name evidence="1" type="ORF">FWK35_00022276</name>
</gene>
<evidence type="ECO:0000313" key="1">
    <source>
        <dbReference type="EMBL" id="KAF0760845.1"/>
    </source>
</evidence>
<dbReference type="Proteomes" id="UP000478052">
    <property type="component" value="Unassembled WGS sequence"/>
</dbReference>
<name>A0A6G0YSG1_APHCR</name>
<protein>
    <recommendedName>
        <fullName evidence="3">Reverse transcriptase domain-containing protein</fullName>
    </recommendedName>
</protein>
<dbReference type="EMBL" id="VUJU01002562">
    <property type="protein sequence ID" value="KAF0760845.1"/>
    <property type="molecule type" value="Genomic_DNA"/>
</dbReference>